<feature type="transmembrane region" description="Helical" evidence="2">
    <location>
        <begin position="61"/>
        <end position="84"/>
    </location>
</feature>
<accession>A0A914URJ2</accession>
<evidence type="ECO:0000313" key="4">
    <source>
        <dbReference type="WBParaSite" id="PSAMB.scaffold1202size34455.g11660.t1"/>
    </source>
</evidence>
<keyword evidence="2" id="KW-0472">Membrane</keyword>
<feature type="compositionally biased region" description="Polar residues" evidence="1">
    <location>
        <begin position="123"/>
        <end position="136"/>
    </location>
</feature>
<keyword evidence="2" id="KW-1133">Transmembrane helix</keyword>
<feature type="region of interest" description="Disordered" evidence="1">
    <location>
        <begin position="119"/>
        <end position="141"/>
    </location>
</feature>
<name>A0A914URJ2_9BILA</name>
<evidence type="ECO:0000256" key="1">
    <source>
        <dbReference type="SAM" id="MobiDB-lite"/>
    </source>
</evidence>
<reference evidence="4" key="1">
    <citation type="submission" date="2022-11" db="UniProtKB">
        <authorList>
            <consortium name="WormBaseParasite"/>
        </authorList>
    </citation>
    <scope>IDENTIFICATION</scope>
</reference>
<sequence length="293" mass="31764">MYVHQRVCAPSLPPYLGELHLDRSEIASISPSSTKSESTGSFLNFDRICTAKRGVWCPAPILVVTVLLALLSFIVSNASVYYLAIGSCAYLPNSHPDRRTNSTAQLLSADLDRWHTKLPVNLRPSTSTQQSTSGDLQSKDKYESKNGQQLIDLGSPNESNLFQLSSKPLSAAVNSAGKFFAHVEDPGRVHLNDLDTATTLVESSSTGSSLPTTTLRRSQIVNRIFDLPAVHSSATGSQDRPNGVFTISADIEPIASGNKQADTRFDLVNFVFYKRTESPSSPIKTTTTTTTPT</sequence>
<dbReference type="AlphaFoldDB" id="A0A914URJ2"/>
<dbReference type="Proteomes" id="UP000887566">
    <property type="component" value="Unplaced"/>
</dbReference>
<protein>
    <submittedName>
        <fullName evidence="4">Transmembrane protein</fullName>
    </submittedName>
</protein>
<evidence type="ECO:0000313" key="3">
    <source>
        <dbReference type="Proteomes" id="UP000887566"/>
    </source>
</evidence>
<proteinExistence type="predicted"/>
<keyword evidence="3" id="KW-1185">Reference proteome</keyword>
<organism evidence="3 4">
    <name type="scientific">Plectus sambesii</name>
    <dbReference type="NCBI Taxonomy" id="2011161"/>
    <lineage>
        <taxon>Eukaryota</taxon>
        <taxon>Metazoa</taxon>
        <taxon>Ecdysozoa</taxon>
        <taxon>Nematoda</taxon>
        <taxon>Chromadorea</taxon>
        <taxon>Plectida</taxon>
        <taxon>Plectina</taxon>
        <taxon>Plectoidea</taxon>
        <taxon>Plectidae</taxon>
        <taxon>Plectus</taxon>
    </lineage>
</organism>
<dbReference type="WBParaSite" id="PSAMB.scaffold1202size34455.g11660.t1">
    <property type="protein sequence ID" value="PSAMB.scaffold1202size34455.g11660.t1"/>
    <property type="gene ID" value="PSAMB.scaffold1202size34455.g11660"/>
</dbReference>
<keyword evidence="2" id="KW-0812">Transmembrane</keyword>
<evidence type="ECO:0000256" key="2">
    <source>
        <dbReference type="SAM" id="Phobius"/>
    </source>
</evidence>